<evidence type="ECO:0000313" key="3">
    <source>
        <dbReference type="Proteomes" id="UP001341840"/>
    </source>
</evidence>
<dbReference type="InterPro" id="IPR006527">
    <property type="entry name" value="F-box-assoc_dom_typ1"/>
</dbReference>
<dbReference type="EMBL" id="JASCZI010241925">
    <property type="protein sequence ID" value="MED6208416.1"/>
    <property type="molecule type" value="Genomic_DNA"/>
</dbReference>
<gene>
    <name evidence="2" type="ORF">PIB30_044844</name>
</gene>
<evidence type="ECO:0000313" key="2">
    <source>
        <dbReference type="EMBL" id="MED6208416.1"/>
    </source>
</evidence>
<dbReference type="InterPro" id="IPR050796">
    <property type="entry name" value="SCF_F-box_component"/>
</dbReference>
<evidence type="ECO:0000259" key="1">
    <source>
        <dbReference type="Pfam" id="PF07734"/>
    </source>
</evidence>
<dbReference type="InterPro" id="IPR017451">
    <property type="entry name" value="F-box-assoc_interact_dom"/>
</dbReference>
<feature type="domain" description="F-box associated beta-propeller type 1" evidence="1">
    <location>
        <begin position="121"/>
        <end position="281"/>
    </location>
</feature>
<protein>
    <recommendedName>
        <fullName evidence="1">F-box associated beta-propeller type 1 domain-containing protein</fullName>
    </recommendedName>
</protein>
<proteinExistence type="predicted"/>
<name>A0ABU6YET3_9FABA</name>
<sequence>MSDIAPRKFKVPQVPDLPNEVPFVIFSMCDPLTIQATRSTSRYWKEKLSSYEFVSTISEKLNPLGCSIYAHFGFIGKNMAISDWVMKMDPLTGEQSEFLLQFLVINRGWYQIVGVDSGVFCVRYSSFGISSHLLVWNPTTFSSRIIPDPPRHYCKDYSYLYSFTHFPNSVNYAVVHIFKQTPDSPCWKLAMYSSLERNWVVNMECPPFVRRLDPCYASLNGVLYWLHWNMEDTDSNPPYIICFCLTSRSFRQISLPARMRAHCHSLLIKDNKFCVIANDHTMQAYRSTF</sequence>
<accession>A0ABU6YET3</accession>
<dbReference type="SUPFAM" id="SSF81383">
    <property type="entry name" value="F-box domain"/>
    <property type="match status" value="1"/>
</dbReference>
<dbReference type="Pfam" id="PF07734">
    <property type="entry name" value="FBA_1"/>
    <property type="match status" value="1"/>
</dbReference>
<comment type="caution">
    <text evidence="2">The sequence shown here is derived from an EMBL/GenBank/DDBJ whole genome shotgun (WGS) entry which is preliminary data.</text>
</comment>
<dbReference type="InterPro" id="IPR036047">
    <property type="entry name" value="F-box-like_dom_sf"/>
</dbReference>
<dbReference type="PANTHER" id="PTHR31672">
    <property type="entry name" value="BNACNNG10540D PROTEIN"/>
    <property type="match status" value="1"/>
</dbReference>
<dbReference type="Proteomes" id="UP001341840">
    <property type="component" value="Unassembled WGS sequence"/>
</dbReference>
<keyword evidence="3" id="KW-1185">Reference proteome</keyword>
<organism evidence="2 3">
    <name type="scientific">Stylosanthes scabra</name>
    <dbReference type="NCBI Taxonomy" id="79078"/>
    <lineage>
        <taxon>Eukaryota</taxon>
        <taxon>Viridiplantae</taxon>
        <taxon>Streptophyta</taxon>
        <taxon>Embryophyta</taxon>
        <taxon>Tracheophyta</taxon>
        <taxon>Spermatophyta</taxon>
        <taxon>Magnoliopsida</taxon>
        <taxon>eudicotyledons</taxon>
        <taxon>Gunneridae</taxon>
        <taxon>Pentapetalae</taxon>
        <taxon>rosids</taxon>
        <taxon>fabids</taxon>
        <taxon>Fabales</taxon>
        <taxon>Fabaceae</taxon>
        <taxon>Papilionoideae</taxon>
        <taxon>50 kb inversion clade</taxon>
        <taxon>dalbergioids sensu lato</taxon>
        <taxon>Dalbergieae</taxon>
        <taxon>Pterocarpus clade</taxon>
        <taxon>Stylosanthes</taxon>
    </lineage>
</organism>
<dbReference type="NCBIfam" id="TIGR01640">
    <property type="entry name" value="F_box_assoc_1"/>
    <property type="match status" value="1"/>
</dbReference>
<reference evidence="2 3" key="1">
    <citation type="journal article" date="2023" name="Plants (Basel)">
        <title>Bridging the Gap: Combining Genomics and Transcriptomics Approaches to Understand Stylosanthes scabra, an Orphan Legume from the Brazilian Caatinga.</title>
        <authorList>
            <person name="Ferreira-Neto J.R.C."/>
            <person name="da Silva M.D."/>
            <person name="Binneck E."/>
            <person name="de Melo N.F."/>
            <person name="da Silva R.H."/>
            <person name="de Melo A.L.T.M."/>
            <person name="Pandolfi V."/>
            <person name="Bustamante F.O."/>
            <person name="Brasileiro-Vidal A.C."/>
            <person name="Benko-Iseppon A.M."/>
        </authorList>
    </citation>
    <scope>NUCLEOTIDE SEQUENCE [LARGE SCALE GENOMIC DNA]</scope>
    <source>
        <tissue evidence="2">Leaves</tissue>
    </source>
</reference>